<dbReference type="Pfam" id="PF02729">
    <property type="entry name" value="OTCace_N"/>
    <property type="match status" value="1"/>
</dbReference>
<evidence type="ECO:0000256" key="1">
    <source>
        <dbReference type="ARBA" id="ARBA00003822"/>
    </source>
</evidence>
<protein>
    <recommendedName>
        <fullName evidence="3 6">Ornithine carbamoyltransferase</fullName>
        <ecNumber evidence="3 6">2.1.3.3</ecNumber>
    </recommendedName>
</protein>
<keyword evidence="11" id="KW-1185">Reference proteome</keyword>
<evidence type="ECO:0000259" key="9">
    <source>
        <dbReference type="Pfam" id="PF02729"/>
    </source>
</evidence>
<evidence type="ECO:0000256" key="5">
    <source>
        <dbReference type="ARBA" id="ARBA00048772"/>
    </source>
</evidence>
<dbReference type="Proteomes" id="UP001637994">
    <property type="component" value="Unassembled WGS sequence"/>
</dbReference>
<comment type="function">
    <text evidence="1">Reversibly catalyzes the transfer of the carbamoyl group from carbamoyl phosphate (CP) to the N(epsilon) atom of ornithine (ORN) to produce L-citrulline.</text>
</comment>
<dbReference type="InterPro" id="IPR006130">
    <property type="entry name" value="Asp/Orn_carbamoylTrfase"/>
</dbReference>
<evidence type="ECO:0000256" key="3">
    <source>
        <dbReference type="ARBA" id="ARBA00013007"/>
    </source>
</evidence>
<dbReference type="PRINTS" id="PR00102">
    <property type="entry name" value="OTCASE"/>
</dbReference>
<evidence type="ECO:0000313" key="10">
    <source>
        <dbReference type="EMBL" id="MFO3666261.1"/>
    </source>
</evidence>
<organism evidence="10 11">
    <name type="scientific">Anaerococcus kampingae</name>
    <dbReference type="NCBI Taxonomy" id="3115614"/>
    <lineage>
        <taxon>Bacteria</taxon>
        <taxon>Bacillati</taxon>
        <taxon>Bacillota</taxon>
        <taxon>Tissierellia</taxon>
        <taxon>Tissierellales</taxon>
        <taxon>Peptoniphilaceae</taxon>
        <taxon>Anaerococcus</taxon>
    </lineage>
</organism>
<evidence type="ECO:0000313" key="11">
    <source>
        <dbReference type="Proteomes" id="UP001637994"/>
    </source>
</evidence>
<evidence type="ECO:0000256" key="6">
    <source>
        <dbReference type="NCBIfam" id="TIGR00658"/>
    </source>
</evidence>
<dbReference type="Pfam" id="PF00185">
    <property type="entry name" value="OTCace"/>
    <property type="match status" value="1"/>
</dbReference>
<comment type="similarity">
    <text evidence="2">Belongs to the aspartate/ornithine carbamoyltransferase superfamily. OTCase family.</text>
</comment>
<proteinExistence type="inferred from homology"/>
<gene>
    <name evidence="10" type="primary">argF</name>
    <name evidence="10" type="ORF">ACCQ42_00480</name>
</gene>
<dbReference type="InterPro" id="IPR006131">
    <property type="entry name" value="Asp_carbamoyltransf_Asp/Orn-bd"/>
</dbReference>
<evidence type="ECO:0000259" key="8">
    <source>
        <dbReference type="Pfam" id="PF00185"/>
    </source>
</evidence>
<name>A0ABW9MCE4_9FIRM</name>
<comment type="caution">
    <text evidence="10">The sequence shown here is derived from an EMBL/GenBank/DDBJ whole genome shotgun (WGS) entry which is preliminary data.</text>
</comment>
<dbReference type="SUPFAM" id="SSF53671">
    <property type="entry name" value="Aspartate/ornithine carbamoyltransferase"/>
    <property type="match status" value="1"/>
</dbReference>
<evidence type="ECO:0000256" key="7">
    <source>
        <dbReference type="RuleBase" id="RU003634"/>
    </source>
</evidence>
<dbReference type="PANTHER" id="PTHR45753">
    <property type="entry name" value="ORNITHINE CARBAMOYLTRANSFERASE, MITOCHONDRIAL"/>
    <property type="match status" value="1"/>
</dbReference>
<dbReference type="GO" id="GO:0004585">
    <property type="term" value="F:ornithine carbamoyltransferase activity"/>
    <property type="evidence" value="ECO:0007669"/>
    <property type="project" value="UniProtKB-EC"/>
</dbReference>
<feature type="domain" description="Aspartate/ornithine carbamoyltransferase carbamoyl-P binding" evidence="9">
    <location>
        <begin position="8"/>
        <end position="148"/>
    </location>
</feature>
<keyword evidence="4 7" id="KW-0808">Transferase</keyword>
<comment type="catalytic activity">
    <reaction evidence="5">
        <text>carbamoyl phosphate + L-ornithine = L-citrulline + phosphate + H(+)</text>
        <dbReference type="Rhea" id="RHEA:19513"/>
        <dbReference type="ChEBI" id="CHEBI:15378"/>
        <dbReference type="ChEBI" id="CHEBI:43474"/>
        <dbReference type="ChEBI" id="CHEBI:46911"/>
        <dbReference type="ChEBI" id="CHEBI:57743"/>
        <dbReference type="ChEBI" id="CHEBI:58228"/>
        <dbReference type="EC" id="2.1.3.3"/>
    </reaction>
</comment>
<evidence type="ECO:0000256" key="4">
    <source>
        <dbReference type="ARBA" id="ARBA00022679"/>
    </source>
</evidence>
<dbReference type="InterPro" id="IPR036901">
    <property type="entry name" value="Asp/Orn_carbamoylTrfase_sf"/>
</dbReference>
<evidence type="ECO:0000256" key="2">
    <source>
        <dbReference type="ARBA" id="ARBA00007805"/>
    </source>
</evidence>
<dbReference type="InterPro" id="IPR006132">
    <property type="entry name" value="Asp/Orn_carbamoyltranf_P-bd"/>
</dbReference>
<dbReference type="EMBL" id="JBGMEF010000002">
    <property type="protein sequence ID" value="MFO3666261.1"/>
    <property type="molecule type" value="Genomic_DNA"/>
</dbReference>
<dbReference type="RefSeq" id="WP_410035047.1">
    <property type="nucleotide sequence ID" value="NZ_JBGMEF010000002.1"/>
</dbReference>
<dbReference type="EC" id="2.1.3.3" evidence="3 6"/>
<feature type="domain" description="Aspartate/ornithine carbamoyltransferase Asp/Orn-binding" evidence="8">
    <location>
        <begin position="154"/>
        <end position="331"/>
    </location>
</feature>
<dbReference type="InterPro" id="IPR002292">
    <property type="entry name" value="Orn/put_carbamltrans"/>
</dbReference>
<dbReference type="PRINTS" id="PR00100">
    <property type="entry name" value="AOTCASE"/>
</dbReference>
<reference evidence="10 11" key="1">
    <citation type="journal article" date="2025" name="Anaerobe">
        <title>Description of Anaerococcus kampingiae sp. nov., Anaerococcus groningensis sp. nov., Anaerococcus martiniensis sp. nov., and Anaerococcus cruorum sp. nov., isolated from human clinical specimens.</title>
        <authorList>
            <person name="Boiten K.E."/>
            <person name="Meijer J."/>
            <person name="van Wezel E.M."/>
            <person name="Veloo A.C.M."/>
        </authorList>
    </citation>
    <scope>NUCLEOTIDE SEQUENCE [LARGE SCALE GENOMIC DNA]</scope>
    <source>
        <strain evidence="10 11">ENR0874</strain>
    </source>
</reference>
<sequence length="336" mass="38491">MKVDLRNRNVIALKDFSEKEILYLIDEAARFKDLKAKRKPHKYLEGQNIILLFEQSSNRTRTSFEVAGFDLGLGVSLVDLRYNTLGTNESLEDAISVYDRYYDGIVYRGPDQKLLEYMIDLTDIPIYNALTDKFHPSQMIADMLTIREKFGRLEGLKLVYLGYTGDNMPSSLAITCAKLGINFVGCGPLEYAADKDVVSLSNMFSKNHHSDVIYTDNVKEAVKDADIIYTDMWIGLNEKDDVPVERIKKLYPFRVTQEIMDMTKEDSIFMHCLPAFHDKKSTLAQKVIEKLPSDMDLDGMEVADEVFRSEKSMVFDQTENRIGAVKAILYSTLRYE</sequence>
<dbReference type="NCBIfam" id="TIGR00658">
    <property type="entry name" value="orni_carb_tr"/>
    <property type="match status" value="1"/>
</dbReference>
<dbReference type="PANTHER" id="PTHR45753:SF2">
    <property type="entry name" value="ORNITHINE CARBAMOYLTRANSFERASE"/>
    <property type="match status" value="1"/>
</dbReference>
<accession>A0ABW9MCE4</accession>
<dbReference type="Gene3D" id="3.40.50.1370">
    <property type="entry name" value="Aspartate/ornithine carbamoyltransferase"/>
    <property type="match status" value="2"/>
</dbReference>